<proteinExistence type="inferred from homology"/>
<evidence type="ECO:0000256" key="2">
    <source>
        <dbReference type="ARBA" id="ARBA00001946"/>
    </source>
</evidence>
<gene>
    <name evidence="13" type="ORF">WJX72_004963</name>
</gene>
<evidence type="ECO:0000313" key="13">
    <source>
        <dbReference type="EMBL" id="KAK9829289.1"/>
    </source>
</evidence>
<evidence type="ECO:0000256" key="9">
    <source>
        <dbReference type="ARBA" id="ARBA00047761"/>
    </source>
</evidence>
<keyword evidence="5 11" id="KW-0378">Hydrolase</keyword>
<accession>A0AAW1R6B4</accession>
<evidence type="ECO:0000313" key="14">
    <source>
        <dbReference type="Proteomes" id="UP001489004"/>
    </source>
</evidence>
<keyword evidence="14" id="KW-1185">Reference proteome</keyword>
<comment type="cofactor">
    <cofactor evidence="2">
        <name>Mg(2+)</name>
        <dbReference type="ChEBI" id="CHEBI:18420"/>
    </cofactor>
</comment>
<feature type="domain" description="PPM-type phosphatase" evidence="12">
    <location>
        <begin position="64"/>
        <end position="354"/>
    </location>
</feature>
<keyword evidence="6" id="KW-0460">Magnesium</keyword>
<evidence type="ECO:0000256" key="3">
    <source>
        <dbReference type="ARBA" id="ARBA00013081"/>
    </source>
</evidence>
<comment type="similarity">
    <text evidence="11">Belongs to the PP2C family.</text>
</comment>
<evidence type="ECO:0000256" key="8">
    <source>
        <dbReference type="ARBA" id="ARBA00023211"/>
    </source>
</evidence>
<dbReference type="PROSITE" id="PS51746">
    <property type="entry name" value="PPM_2"/>
    <property type="match status" value="1"/>
</dbReference>
<comment type="catalytic activity">
    <reaction evidence="10">
        <text>O-phospho-L-threonyl-[protein] + H2O = L-threonyl-[protein] + phosphate</text>
        <dbReference type="Rhea" id="RHEA:47004"/>
        <dbReference type="Rhea" id="RHEA-COMP:11060"/>
        <dbReference type="Rhea" id="RHEA-COMP:11605"/>
        <dbReference type="ChEBI" id="CHEBI:15377"/>
        <dbReference type="ChEBI" id="CHEBI:30013"/>
        <dbReference type="ChEBI" id="CHEBI:43474"/>
        <dbReference type="ChEBI" id="CHEBI:61977"/>
        <dbReference type="EC" id="3.1.3.16"/>
    </reaction>
</comment>
<protein>
    <recommendedName>
        <fullName evidence="3">protein-serine/threonine phosphatase</fullName>
        <ecNumber evidence="3">3.1.3.16</ecNumber>
    </recommendedName>
</protein>
<dbReference type="Pfam" id="PF00481">
    <property type="entry name" value="PP2C"/>
    <property type="match status" value="1"/>
</dbReference>
<evidence type="ECO:0000256" key="1">
    <source>
        <dbReference type="ARBA" id="ARBA00001936"/>
    </source>
</evidence>
<comment type="cofactor">
    <cofactor evidence="1">
        <name>Mn(2+)</name>
        <dbReference type="ChEBI" id="CHEBI:29035"/>
    </cofactor>
</comment>
<dbReference type="Gene3D" id="3.60.40.10">
    <property type="entry name" value="PPM-type phosphatase domain"/>
    <property type="match status" value="1"/>
</dbReference>
<evidence type="ECO:0000256" key="10">
    <source>
        <dbReference type="ARBA" id="ARBA00048336"/>
    </source>
</evidence>
<dbReference type="Proteomes" id="UP001489004">
    <property type="component" value="Unassembled WGS sequence"/>
</dbReference>
<comment type="catalytic activity">
    <reaction evidence="9">
        <text>O-phospho-L-seryl-[protein] + H2O = L-seryl-[protein] + phosphate</text>
        <dbReference type="Rhea" id="RHEA:20629"/>
        <dbReference type="Rhea" id="RHEA-COMP:9863"/>
        <dbReference type="Rhea" id="RHEA-COMP:11604"/>
        <dbReference type="ChEBI" id="CHEBI:15377"/>
        <dbReference type="ChEBI" id="CHEBI:29999"/>
        <dbReference type="ChEBI" id="CHEBI:43474"/>
        <dbReference type="ChEBI" id="CHEBI:83421"/>
        <dbReference type="EC" id="3.1.3.16"/>
    </reaction>
</comment>
<evidence type="ECO:0000256" key="11">
    <source>
        <dbReference type="RuleBase" id="RU003465"/>
    </source>
</evidence>
<dbReference type="SMART" id="SM00332">
    <property type="entry name" value="PP2Cc"/>
    <property type="match status" value="1"/>
</dbReference>
<organism evidence="13 14">
    <name type="scientific">[Myrmecia] bisecta</name>
    <dbReference type="NCBI Taxonomy" id="41462"/>
    <lineage>
        <taxon>Eukaryota</taxon>
        <taxon>Viridiplantae</taxon>
        <taxon>Chlorophyta</taxon>
        <taxon>core chlorophytes</taxon>
        <taxon>Trebouxiophyceae</taxon>
        <taxon>Trebouxiales</taxon>
        <taxon>Trebouxiaceae</taxon>
        <taxon>Myrmecia</taxon>
    </lineage>
</organism>
<evidence type="ECO:0000256" key="6">
    <source>
        <dbReference type="ARBA" id="ARBA00022842"/>
    </source>
</evidence>
<keyword evidence="4" id="KW-0479">Metal-binding</keyword>
<keyword evidence="8" id="KW-0464">Manganese</keyword>
<name>A0AAW1R6B4_9CHLO</name>
<dbReference type="EMBL" id="JALJOR010000001">
    <property type="protein sequence ID" value="KAK9829289.1"/>
    <property type="molecule type" value="Genomic_DNA"/>
</dbReference>
<dbReference type="InterPro" id="IPR036457">
    <property type="entry name" value="PPM-type-like_dom_sf"/>
</dbReference>
<dbReference type="CDD" id="cd00143">
    <property type="entry name" value="PP2Cc"/>
    <property type="match status" value="1"/>
</dbReference>
<dbReference type="AlphaFoldDB" id="A0AAW1R6B4"/>
<sequence>MGCVQTKPSDAHSKGRDALEHLPGGLSFHLPTTGPLNTEEYKSRLLCSDGTETVYLPSSGCTVKYAYVSQRGFYPETLTKANQDAVCAYRSFNRDPEQVFLAVFDGHGVNGTLCSHFAKEKVPANLANDPRFSASPETAFHNAMVLTNAQLHQSSIDDTMSGTTAVTVLLRGSTIYVANVGDSRAVLAERQGDQLVAVPLSHDQTPFRRDECERVKKYGARVLTLDQVEGVKDPDVQCWGDEDEDSGDPPRLWAPNAMYPGTAFTRSIGDSAAESIGVFAEPEIVVRELTAANPFLVLASDGVFEFMQSQAVIDMVSKYDDPQEAALAVVVESYRLWLQNETRTDDISMVVMHISGLEDDPAQNGLPSHMQI</sequence>
<evidence type="ECO:0000256" key="4">
    <source>
        <dbReference type="ARBA" id="ARBA00022723"/>
    </source>
</evidence>
<comment type="caution">
    <text evidence="13">The sequence shown here is derived from an EMBL/GenBank/DDBJ whole genome shotgun (WGS) entry which is preliminary data.</text>
</comment>
<dbReference type="EC" id="3.1.3.16" evidence="3"/>
<dbReference type="GO" id="GO:0046872">
    <property type="term" value="F:metal ion binding"/>
    <property type="evidence" value="ECO:0007669"/>
    <property type="project" value="UniProtKB-KW"/>
</dbReference>
<dbReference type="FunFam" id="3.60.40.10:FF:000007">
    <property type="entry name" value="Phosphatase 2C and cyclic nucleotide-binding/kinase domain-containing protein"/>
    <property type="match status" value="1"/>
</dbReference>
<dbReference type="InterPro" id="IPR001932">
    <property type="entry name" value="PPM-type_phosphatase-like_dom"/>
</dbReference>
<evidence type="ECO:0000256" key="5">
    <source>
        <dbReference type="ARBA" id="ARBA00022801"/>
    </source>
</evidence>
<dbReference type="SUPFAM" id="SSF81606">
    <property type="entry name" value="PP2C-like"/>
    <property type="match status" value="1"/>
</dbReference>
<evidence type="ECO:0000259" key="12">
    <source>
        <dbReference type="PROSITE" id="PS51746"/>
    </source>
</evidence>
<evidence type="ECO:0000256" key="7">
    <source>
        <dbReference type="ARBA" id="ARBA00022912"/>
    </source>
</evidence>
<dbReference type="PANTHER" id="PTHR47992">
    <property type="entry name" value="PROTEIN PHOSPHATASE"/>
    <property type="match status" value="1"/>
</dbReference>
<keyword evidence="7 11" id="KW-0904">Protein phosphatase</keyword>
<dbReference type="GO" id="GO:0004722">
    <property type="term" value="F:protein serine/threonine phosphatase activity"/>
    <property type="evidence" value="ECO:0007669"/>
    <property type="project" value="UniProtKB-EC"/>
</dbReference>
<dbReference type="InterPro" id="IPR000222">
    <property type="entry name" value="PP2C_BS"/>
</dbReference>
<reference evidence="13 14" key="1">
    <citation type="journal article" date="2024" name="Nat. Commun.">
        <title>Phylogenomics reveals the evolutionary origins of lichenization in chlorophyte algae.</title>
        <authorList>
            <person name="Puginier C."/>
            <person name="Libourel C."/>
            <person name="Otte J."/>
            <person name="Skaloud P."/>
            <person name="Haon M."/>
            <person name="Grisel S."/>
            <person name="Petersen M."/>
            <person name="Berrin J.G."/>
            <person name="Delaux P.M."/>
            <person name="Dal Grande F."/>
            <person name="Keller J."/>
        </authorList>
    </citation>
    <scope>NUCLEOTIDE SEQUENCE [LARGE SCALE GENOMIC DNA]</scope>
    <source>
        <strain evidence="13 14">SAG 2043</strain>
    </source>
</reference>
<dbReference type="PROSITE" id="PS01032">
    <property type="entry name" value="PPM_1"/>
    <property type="match status" value="1"/>
</dbReference>
<dbReference type="InterPro" id="IPR015655">
    <property type="entry name" value="PP2C"/>
</dbReference>